<comment type="caution">
    <text evidence="8">The sequence shown here is derived from an EMBL/GenBank/DDBJ whole genome shotgun (WGS) entry which is preliminary data.</text>
</comment>
<evidence type="ECO:0000256" key="4">
    <source>
        <dbReference type="ARBA" id="ARBA00022989"/>
    </source>
</evidence>
<accession>J6F854</accession>
<dbReference type="InterPro" id="IPR036259">
    <property type="entry name" value="MFS_trans_sf"/>
</dbReference>
<sequence length="563" mass="64107">MSVPHLGKDDKQNSVVTIAGADHSPKSSSPTSPALSDTSEDPEKYIGSPSDQSVPYESSSAADADLINRFYEPPDTYESKHRWDPLATWTEAEEKKLYRKIDIRVCLVACICFSALNLDRYNIGNAVSDNMLDDLHMTRGDYNIGQTIFYASFLFAELPSQLISKKLGSDVWIPIQMMSWSLVSIMQCLMVNKTGFFITRSLLGLIEGGFIADTILYLSYYYTANQLTIRLGIFWISLTVTNIVGAFLAAGLLSLRHVTNWEGWKWLFAIEGAITFLIGAWAFWYMPAGPTQTKRRFHKGWFTEREEVIIVNKVLRDDPTKSSMHNREGLGFRDLWDSFCDFDLWPLYILGIVMFIPTGTVSTYFTLSLRDLGFSTFHTNLLTIPSQVLTIINILWMTWLQNRSQQRLLTASIKGWWLLILFIALVCIPDSTNKWARWALLSLITGYPYCHPIIVSMTSMNSGSVRTRTVASSVYNMFVQAATLIASNIYQPSDAPYYHKGNRVLLGLVVASLVLFGFAKFWYVTRNRSRAKKWDAMTQEEKAHYLSTTTDKGNKRLDFRFKH</sequence>
<dbReference type="SUPFAM" id="SSF103473">
    <property type="entry name" value="MFS general substrate transporter"/>
    <property type="match status" value="1"/>
</dbReference>
<feature type="transmembrane region" description="Helical" evidence="7">
    <location>
        <begin position="504"/>
        <end position="523"/>
    </location>
</feature>
<evidence type="ECO:0000313" key="9">
    <source>
        <dbReference type="Proteomes" id="UP000002748"/>
    </source>
</evidence>
<keyword evidence="2" id="KW-0813">Transport</keyword>
<proteinExistence type="predicted"/>
<dbReference type="RefSeq" id="XP_014182975.1">
    <property type="nucleotide sequence ID" value="XM_014327500.1"/>
</dbReference>
<evidence type="ECO:0000256" key="6">
    <source>
        <dbReference type="SAM" id="MobiDB-lite"/>
    </source>
</evidence>
<gene>
    <name evidence="8" type="ORF">A1Q1_07264</name>
</gene>
<dbReference type="VEuPathDB" id="FungiDB:A1Q1_07264"/>
<keyword evidence="4 7" id="KW-1133">Transmembrane helix</keyword>
<dbReference type="FunFam" id="1.20.1250.20:FF:000106">
    <property type="entry name" value="MFS transporter, putative"/>
    <property type="match status" value="1"/>
</dbReference>
<dbReference type="Pfam" id="PF07690">
    <property type="entry name" value="MFS_1"/>
    <property type="match status" value="1"/>
</dbReference>
<dbReference type="OrthoDB" id="1935484at2759"/>
<feature type="compositionally biased region" description="Basic and acidic residues" evidence="6">
    <location>
        <begin position="1"/>
        <end position="12"/>
    </location>
</feature>
<dbReference type="KEGG" id="tasa:A1Q1_07264"/>
<keyword evidence="3 7" id="KW-0812">Transmembrane</keyword>
<feature type="compositionally biased region" description="Polar residues" evidence="6">
    <location>
        <begin position="26"/>
        <end position="37"/>
    </location>
</feature>
<dbReference type="GO" id="GO:0016020">
    <property type="term" value="C:membrane"/>
    <property type="evidence" value="ECO:0007669"/>
    <property type="project" value="UniProtKB-SubCell"/>
</dbReference>
<feature type="transmembrane region" description="Helical" evidence="7">
    <location>
        <begin position="411"/>
        <end position="428"/>
    </location>
</feature>
<dbReference type="Gene3D" id="1.20.1250.20">
    <property type="entry name" value="MFS general substrate transporter like domains"/>
    <property type="match status" value="1"/>
</dbReference>
<feature type="transmembrane region" description="Helical" evidence="7">
    <location>
        <begin position="202"/>
        <end position="221"/>
    </location>
</feature>
<organism evidence="8 9">
    <name type="scientific">Trichosporon asahii var. asahii (strain ATCC 90039 / CBS 2479 / JCM 2466 / KCTC 7840 / NBRC 103889/ NCYC 2677 / UAMH 7654)</name>
    <name type="common">Yeast</name>
    <dbReference type="NCBI Taxonomy" id="1186058"/>
    <lineage>
        <taxon>Eukaryota</taxon>
        <taxon>Fungi</taxon>
        <taxon>Dikarya</taxon>
        <taxon>Basidiomycota</taxon>
        <taxon>Agaricomycotina</taxon>
        <taxon>Tremellomycetes</taxon>
        <taxon>Trichosporonales</taxon>
        <taxon>Trichosporonaceae</taxon>
        <taxon>Trichosporon</taxon>
    </lineage>
</organism>
<comment type="subcellular location">
    <subcellularLocation>
        <location evidence="1">Membrane</location>
        <topology evidence="1">Multi-pass membrane protein</topology>
    </subcellularLocation>
</comment>
<name>J6F854_TRIAS</name>
<dbReference type="PANTHER" id="PTHR43791">
    <property type="entry name" value="PERMEASE-RELATED"/>
    <property type="match status" value="1"/>
</dbReference>
<evidence type="ECO:0008006" key="10">
    <source>
        <dbReference type="Google" id="ProtNLM"/>
    </source>
</evidence>
<dbReference type="EMBL" id="ALBS01000054">
    <property type="protein sequence ID" value="EJT51502.1"/>
    <property type="molecule type" value="Genomic_DNA"/>
</dbReference>
<evidence type="ECO:0000256" key="5">
    <source>
        <dbReference type="ARBA" id="ARBA00023136"/>
    </source>
</evidence>
<reference evidence="8 9" key="1">
    <citation type="journal article" date="2012" name="Eukaryot. Cell">
        <title>Draft genome sequence of CBS 2479, the standard type strain of Trichosporon asahii.</title>
        <authorList>
            <person name="Yang R.Y."/>
            <person name="Li H.T."/>
            <person name="Zhu H."/>
            <person name="Zhou G.P."/>
            <person name="Wang M."/>
            <person name="Wang L."/>
        </authorList>
    </citation>
    <scope>NUCLEOTIDE SEQUENCE [LARGE SCALE GENOMIC DNA]</scope>
    <source>
        <strain evidence="9">ATCC 90039 / CBS 2479 / JCM 2466 / KCTC 7840 / NCYC 2677 / UAMH 7654</strain>
    </source>
</reference>
<dbReference type="AlphaFoldDB" id="J6F854"/>
<feature type="transmembrane region" description="Helical" evidence="7">
    <location>
        <begin position="266"/>
        <end position="286"/>
    </location>
</feature>
<feature type="transmembrane region" description="Helical" evidence="7">
    <location>
        <begin position="379"/>
        <end position="399"/>
    </location>
</feature>
<dbReference type="InterPro" id="IPR011701">
    <property type="entry name" value="MFS"/>
</dbReference>
<evidence type="ECO:0000256" key="3">
    <source>
        <dbReference type="ARBA" id="ARBA00022692"/>
    </source>
</evidence>
<evidence type="ECO:0000256" key="1">
    <source>
        <dbReference type="ARBA" id="ARBA00004141"/>
    </source>
</evidence>
<evidence type="ECO:0000256" key="2">
    <source>
        <dbReference type="ARBA" id="ARBA00022448"/>
    </source>
</evidence>
<evidence type="ECO:0000256" key="7">
    <source>
        <dbReference type="SAM" id="Phobius"/>
    </source>
</evidence>
<dbReference type="GO" id="GO:0022857">
    <property type="term" value="F:transmembrane transporter activity"/>
    <property type="evidence" value="ECO:0007669"/>
    <property type="project" value="InterPro"/>
</dbReference>
<protein>
    <recommendedName>
        <fullName evidence="10">Transporter</fullName>
    </recommendedName>
</protein>
<feature type="transmembrane region" description="Helical" evidence="7">
    <location>
        <begin position="233"/>
        <end position="254"/>
    </location>
</feature>
<dbReference type="PANTHER" id="PTHR43791:SF65">
    <property type="entry name" value="MAJOR FACILITATOR SUPERFAMILY (MFS) PROFILE DOMAIN-CONTAINING PROTEIN-RELATED"/>
    <property type="match status" value="1"/>
</dbReference>
<dbReference type="GeneID" id="25990776"/>
<feature type="region of interest" description="Disordered" evidence="6">
    <location>
        <begin position="1"/>
        <end position="58"/>
    </location>
</feature>
<feature type="transmembrane region" description="Helical" evidence="7">
    <location>
        <begin position="345"/>
        <end position="367"/>
    </location>
</feature>
<dbReference type="Proteomes" id="UP000002748">
    <property type="component" value="Unassembled WGS sequence"/>
</dbReference>
<keyword evidence="5 7" id="KW-0472">Membrane</keyword>
<feature type="compositionally biased region" description="Polar residues" evidence="6">
    <location>
        <begin position="49"/>
        <end position="58"/>
    </location>
</feature>
<dbReference type="HOGENOM" id="CLU_001265_2_0_1"/>
<feature type="transmembrane region" description="Helical" evidence="7">
    <location>
        <begin position="435"/>
        <end position="454"/>
    </location>
</feature>
<evidence type="ECO:0000313" key="8">
    <source>
        <dbReference type="EMBL" id="EJT51502.1"/>
    </source>
</evidence>